<dbReference type="SUPFAM" id="SSF51338">
    <property type="entry name" value="Composite domain of metallo-dependent hydrolases"/>
    <property type="match status" value="1"/>
</dbReference>
<dbReference type="InterPro" id="IPR005848">
    <property type="entry name" value="Urease_asu"/>
</dbReference>
<dbReference type="InterPro" id="IPR032466">
    <property type="entry name" value="Metal_Hydrolase"/>
</dbReference>
<accession>A0A5B8U3G0</accession>
<evidence type="ECO:0000256" key="7">
    <source>
        <dbReference type="PIRSR" id="PIRSR611612-50"/>
    </source>
</evidence>
<name>A0A5B8U3G0_9ACTN</name>
<feature type="binding site" evidence="6 10">
    <location>
        <position position="216"/>
    </location>
    <ligand>
        <name>substrate</name>
    </ligand>
</feature>
<evidence type="ECO:0000256" key="1">
    <source>
        <dbReference type="ARBA" id="ARBA00004897"/>
    </source>
</evidence>
<comment type="PTM">
    <text evidence="6">Carboxylation allows a single lysine to coordinate two nickel ions.</text>
</comment>
<comment type="PTM">
    <text evidence="7">Carbamylation allows a single lysine to coordinate two nickel ions.</text>
</comment>
<evidence type="ECO:0000256" key="9">
    <source>
        <dbReference type="PIRSR" id="PIRSR611612-52"/>
    </source>
</evidence>
<dbReference type="Pfam" id="PF00449">
    <property type="entry name" value="Urease_alpha"/>
    <property type="match status" value="1"/>
</dbReference>
<evidence type="ECO:0000256" key="10">
    <source>
        <dbReference type="PROSITE-ProRule" id="PRU00700"/>
    </source>
</evidence>
<feature type="modified residue" description="N6-carboxylysine" evidence="6 7">
    <location>
        <position position="214"/>
    </location>
</feature>
<reference evidence="13 14" key="1">
    <citation type="journal article" date="2018" name="J. Microbiol.">
        <title>Baekduia soli gen. nov., sp. nov., a novel bacterium isolated from the soil of Baekdu Mountain and proposal of a novel family name, Baekduiaceae fam. nov.</title>
        <authorList>
            <person name="An D.S."/>
            <person name="Siddiqi M.Z."/>
            <person name="Kim K.H."/>
            <person name="Yu H.S."/>
            <person name="Im W.T."/>
        </authorList>
    </citation>
    <scope>NUCLEOTIDE SEQUENCE [LARGE SCALE GENOMIC DNA]</scope>
    <source>
        <strain evidence="13 14">BR7-21</strain>
    </source>
</reference>
<feature type="binding site" evidence="6 8">
    <location>
        <position position="269"/>
    </location>
    <ligand>
        <name>Ni(2+)</name>
        <dbReference type="ChEBI" id="CHEBI:49786"/>
        <label>2</label>
    </ligand>
</feature>
<dbReference type="RefSeq" id="WP_146917825.1">
    <property type="nucleotide sequence ID" value="NZ_CP042430.1"/>
</dbReference>
<dbReference type="PANTHER" id="PTHR43440">
    <property type="entry name" value="UREASE"/>
    <property type="match status" value="1"/>
</dbReference>
<feature type="domain" description="Urease" evidence="12">
    <location>
        <begin position="130"/>
        <end position="555"/>
    </location>
</feature>
<dbReference type="PANTHER" id="PTHR43440:SF1">
    <property type="entry name" value="UREASE"/>
    <property type="match status" value="1"/>
</dbReference>
<dbReference type="Gene3D" id="3.20.20.140">
    <property type="entry name" value="Metal-dependent hydrolases"/>
    <property type="match status" value="1"/>
</dbReference>
<evidence type="ECO:0000256" key="4">
    <source>
        <dbReference type="ARBA" id="ARBA00022801"/>
    </source>
</evidence>
<evidence type="ECO:0000256" key="8">
    <source>
        <dbReference type="PIRSR" id="PIRSR611612-51"/>
    </source>
</evidence>
<gene>
    <name evidence="6" type="primary">ureC</name>
    <name evidence="13" type="ORF">FSW04_07305</name>
</gene>
<dbReference type="PRINTS" id="PR01752">
    <property type="entry name" value="UREASE"/>
</dbReference>
<feature type="binding site" evidence="6 8">
    <location>
        <position position="243"/>
    </location>
    <ligand>
        <name>Ni(2+)</name>
        <dbReference type="ChEBI" id="CHEBI:49786"/>
        <label>2</label>
    </ligand>
</feature>
<dbReference type="InterPro" id="IPR011612">
    <property type="entry name" value="Urease_alpha_N_dom"/>
</dbReference>
<evidence type="ECO:0000256" key="2">
    <source>
        <dbReference type="ARBA" id="ARBA00022596"/>
    </source>
</evidence>
<comment type="catalytic activity">
    <reaction evidence="5 6">
        <text>urea + 2 H2O + H(+) = hydrogencarbonate + 2 NH4(+)</text>
        <dbReference type="Rhea" id="RHEA:20557"/>
        <dbReference type="ChEBI" id="CHEBI:15377"/>
        <dbReference type="ChEBI" id="CHEBI:15378"/>
        <dbReference type="ChEBI" id="CHEBI:16199"/>
        <dbReference type="ChEBI" id="CHEBI:17544"/>
        <dbReference type="ChEBI" id="CHEBI:28938"/>
        <dbReference type="EC" id="3.5.1.5"/>
    </reaction>
</comment>
<keyword evidence="3 6" id="KW-0479">Metal-binding</keyword>
<sequence>MELSRAEYAALYGPSTGDRVRLADTDLVVTVEADDTAPGHEPVVGFGKTIRDGQLSSGRMALEEAMDGVVTNVVLMDPVLGIRKTCLGIRDGRIAAVGRAGDPDRDPGVTVPISAATGIYAAEGLIATPGTIDTHVHLIGPQLVPTALAGGITTVAAMSYSGAFDLGINPTGNFDRLLDAWAAVPLNLLPLVRGSTTEEGFLDALLEMGGGGFKIHEDVGAYPDVVDAVLRVADRHDVQVALHADGLGETATLEETLAAIAGRAIHAYHVEGCGGGPVNLLEVVSHPNVLPSSTTPTVPFGVNVCDEHEEMIRTVHRLHPALPNDARAARARIRAWTIAAESVLHDLGAISIMSSDSMGMGRIGEVGLRAWQTAHVMRRATGEEGDANARVLRYLAKLTINPAIAHGIAGDVGSLQPGRLADVVLWRPAFFGVKPHLVIKGGFPAWGQRGSGSGSTRIAEPIVQGPLWGGLGRAPEQLGTVFTSAAGEARVRARRAGPVAVVTGTRTIGKADMVHNAATPAVEVDPVRREVRVDGVAADPAPAAELPMQRAYFLS</sequence>
<evidence type="ECO:0000256" key="3">
    <source>
        <dbReference type="ARBA" id="ARBA00022723"/>
    </source>
</evidence>
<comment type="similarity">
    <text evidence="6 11">Belongs to the metallo-dependent hydrolases superfamily. Urease alpha subunit family.</text>
</comment>
<dbReference type="HAMAP" id="MF_01953">
    <property type="entry name" value="Urease_alpha"/>
    <property type="match status" value="1"/>
</dbReference>
<dbReference type="InterPro" id="IPR006680">
    <property type="entry name" value="Amidohydro-rel"/>
</dbReference>
<dbReference type="GO" id="GO:0016151">
    <property type="term" value="F:nickel cation binding"/>
    <property type="evidence" value="ECO:0007669"/>
    <property type="project" value="UniProtKB-UniRule"/>
</dbReference>
<dbReference type="KEGG" id="bsol:FSW04_07305"/>
<dbReference type="EMBL" id="CP042430">
    <property type="protein sequence ID" value="QEC47408.1"/>
    <property type="molecule type" value="Genomic_DNA"/>
</dbReference>
<dbReference type="GO" id="GO:0009039">
    <property type="term" value="F:urease activity"/>
    <property type="evidence" value="ECO:0007669"/>
    <property type="project" value="UniProtKB-UniRule"/>
</dbReference>
<keyword evidence="2 6" id="KW-0533">Nickel</keyword>
<evidence type="ECO:0000256" key="5">
    <source>
        <dbReference type="ARBA" id="ARBA00047778"/>
    </source>
</evidence>
<dbReference type="EC" id="3.5.1.5" evidence="6"/>
<comment type="cofactor">
    <cofactor evidence="6 8">
        <name>Ni cation</name>
        <dbReference type="ChEBI" id="CHEBI:25516"/>
    </cofactor>
    <text evidence="6 8">Binds 2 nickel ions per subunit.</text>
</comment>
<dbReference type="GO" id="GO:0043419">
    <property type="term" value="P:urea catabolic process"/>
    <property type="evidence" value="ECO:0007669"/>
    <property type="project" value="UniProtKB-UniRule"/>
</dbReference>
<proteinExistence type="inferred from homology"/>
<keyword evidence="6 10" id="KW-0963">Cytoplasm</keyword>
<evidence type="ECO:0000256" key="6">
    <source>
        <dbReference type="HAMAP-Rule" id="MF_01953"/>
    </source>
</evidence>
<feature type="binding site" evidence="6 8">
    <location>
        <position position="356"/>
    </location>
    <ligand>
        <name>Ni(2+)</name>
        <dbReference type="ChEBI" id="CHEBI:49786"/>
        <label>1</label>
    </ligand>
</feature>
<dbReference type="PROSITE" id="PS51368">
    <property type="entry name" value="UREASE_3"/>
    <property type="match status" value="1"/>
</dbReference>
<comment type="subunit">
    <text evidence="6">Heterotrimer of UreA (gamma), UreB (beta) and UreC (alpha) subunits. Three heterotrimers associate to form the active enzyme.</text>
</comment>
<dbReference type="InterPro" id="IPR050112">
    <property type="entry name" value="Urease_alpha_subunit"/>
</dbReference>
<keyword evidence="4 6" id="KW-0378">Hydrolase</keyword>
<evidence type="ECO:0000259" key="12">
    <source>
        <dbReference type="PROSITE" id="PS51368"/>
    </source>
</evidence>
<dbReference type="OrthoDB" id="9802793at2"/>
<comment type="subcellular location">
    <subcellularLocation>
        <location evidence="6 10">Cytoplasm</location>
    </subcellularLocation>
</comment>
<feature type="binding site" description="via carbamate group" evidence="6 8">
    <location>
        <position position="214"/>
    </location>
    <ligand>
        <name>Ni(2+)</name>
        <dbReference type="ChEBI" id="CHEBI:49786"/>
        <label>2</label>
    </ligand>
</feature>
<dbReference type="InterPro" id="IPR017951">
    <property type="entry name" value="Urease_asu_c"/>
</dbReference>
<dbReference type="InterPro" id="IPR011059">
    <property type="entry name" value="Metal-dep_hydrolase_composite"/>
</dbReference>
<feature type="binding site" description="via carbamate group" evidence="6 8">
    <location>
        <position position="214"/>
    </location>
    <ligand>
        <name>Ni(2+)</name>
        <dbReference type="ChEBI" id="CHEBI:49786"/>
        <label>1</label>
    </ligand>
</feature>
<dbReference type="Gene3D" id="2.30.40.10">
    <property type="entry name" value="Urease, subunit C, domain 1"/>
    <property type="match status" value="1"/>
</dbReference>
<feature type="binding site" evidence="6 8">
    <location>
        <position position="137"/>
    </location>
    <ligand>
        <name>Ni(2+)</name>
        <dbReference type="ChEBI" id="CHEBI:49786"/>
        <label>1</label>
    </ligand>
</feature>
<keyword evidence="14" id="KW-1185">Reference proteome</keyword>
<dbReference type="GO" id="GO:0005737">
    <property type="term" value="C:cytoplasm"/>
    <property type="evidence" value="ECO:0007669"/>
    <property type="project" value="UniProtKB-SubCell"/>
</dbReference>
<dbReference type="Pfam" id="PF01979">
    <property type="entry name" value="Amidohydro_1"/>
    <property type="match status" value="1"/>
</dbReference>
<organism evidence="13 14">
    <name type="scientific">Baekduia soli</name>
    <dbReference type="NCBI Taxonomy" id="496014"/>
    <lineage>
        <taxon>Bacteria</taxon>
        <taxon>Bacillati</taxon>
        <taxon>Actinomycetota</taxon>
        <taxon>Thermoleophilia</taxon>
        <taxon>Solirubrobacterales</taxon>
        <taxon>Baekduiaceae</taxon>
        <taxon>Baekduia</taxon>
    </lineage>
</organism>
<protein>
    <recommendedName>
        <fullName evidence="6">Urease subunit alpha</fullName>
        <ecNumber evidence="6">3.5.1.5</ecNumber>
    </recommendedName>
    <alternativeName>
        <fullName evidence="6">Urea amidohydrolase subunit alpha</fullName>
    </alternativeName>
</protein>
<evidence type="ECO:0000313" key="13">
    <source>
        <dbReference type="EMBL" id="QEC47408.1"/>
    </source>
</evidence>
<evidence type="ECO:0000313" key="14">
    <source>
        <dbReference type="Proteomes" id="UP000321805"/>
    </source>
</evidence>
<dbReference type="NCBIfam" id="NF009686">
    <property type="entry name" value="PRK13207.1"/>
    <property type="match status" value="1"/>
</dbReference>
<feature type="binding site" evidence="6 8">
    <location>
        <position position="135"/>
    </location>
    <ligand>
        <name>Ni(2+)</name>
        <dbReference type="ChEBI" id="CHEBI:49786"/>
        <label>1</label>
    </ligand>
</feature>
<feature type="active site" description="Proton donor" evidence="6 9">
    <location>
        <position position="316"/>
    </location>
</feature>
<dbReference type="SUPFAM" id="SSF51556">
    <property type="entry name" value="Metallo-dependent hydrolases"/>
    <property type="match status" value="1"/>
</dbReference>
<dbReference type="AlphaFoldDB" id="A0A5B8U3G0"/>
<dbReference type="Proteomes" id="UP000321805">
    <property type="component" value="Chromosome"/>
</dbReference>
<evidence type="ECO:0000256" key="11">
    <source>
        <dbReference type="RuleBase" id="RU004158"/>
    </source>
</evidence>
<dbReference type="UniPathway" id="UPA00258">
    <property type="reaction ID" value="UER00370"/>
</dbReference>
<comment type="pathway">
    <text evidence="1 6">Nitrogen metabolism; urea degradation; CO(2) and NH(3) from urea (urease route): step 1/1.</text>
</comment>